<proteinExistence type="predicted"/>
<dbReference type="EMBL" id="CM039438">
    <property type="protein sequence ID" value="KAI4298821.1"/>
    <property type="molecule type" value="Genomic_DNA"/>
</dbReference>
<reference evidence="1 2" key="1">
    <citation type="journal article" date="2022" name="DNA Res.">
        <title>Chromosomal-level genome assembly of the orchid tree Bauhinia variegata (Leguminosae; Cercidoideae) supports the allotetraploid origin hypothesis of Bauhinia.</title>
        <authorList>
            <person name="Zhong Y."/>
            <person name="Chen Y."/>
            <person name="Zheng D."/>
            <person name="Pang J."/>
            <person name="Liu Y."/>
            <person name="Luo S."/>
            <person name="Meng S."/>
            <person name="Qian L."/>
            <person name="Wei D."/>
            <person name="Dai S."/>
            <person name="Zhou R."/>
        </authorList>
    </citation>
    <scope>NUCLEOTIDE SEQUENCE [LARGE SCALE GENOMIC DNA]</scope>
    <source>
        <strain evidence="1">BV-YZ2020</strain>
    </source>
</reference>
<evidence type="ECO:0000313" key="1">
    <source>
        <dbReference type="EMBL" id="KAI4298821.1"/>
    </source>
</evidence>
<sequence length="288" mass="32362">MSASTNPSPSATEVASEDARQQIKLLTCKEDAYSGVIVEIDEPMDSTSFVLRLKASILQWKQQGKKGVWIKLPIELVNLAEPLVKERFWYHHAEPKYIMFVYWIPEGPNTIPANASHQIGVGAFVVNDKKEVLVVQEKSGLLRRKGAWKFPTGVVNQGEDICAAVVREVKEETGVASEFVEVLAFRQNHKAFFGKSDLFFLCMLRPVSSNIVIDETEIEAAQWMPFEEYSAQSSVQNSKLLKYMSNVCRAKIDGHYAGFAHVPTNSLSDQRKRYLYLNAGGLERSNSL</sequence>
<gene>
    <name evidence="1" type="ORF">L6164_032338</name>
</gene>
<dbReference type="Proteomes" id="UP000828941">
    <property type="component" value="Chromosome 13"/>
</dbReference>
<organism evidence="1 2">
    <name type="scientific">Bauhinia variegata</name>
    <name type="common">Purple orchid tree</name>
    <name type="synonym">Phanera variegata</name>
    <dbReference type="NCBI Taxonomy" id="167791"/>
    <lineage>
        <taxon>Eukaryota</taxon>
        <taxon>Viridiplantae</taxon>
        <taxon>Streptophyta</taxon>
        <taxon>Embryophyta</taxon>
        <taxon>Tracheophyta</taxon>
        <taxon>Spermatophyta</taxon>
        <taxon>Magnoliopsida</taxon>
        <taxon>eudicotyledons</taxon>
        <taxon>Gunneridae</taxon>
        <taxon>Pentapetalae</taxon>
        <taxon>rosids</taxon>
        <taxon>fabids</taxon>
        <taxon>Fabales</taxon>
        <taxon>Fabaceae</taxon>
        <taxon>Cercidoideae</taxon>
        <taxon>Cercideae</taxon>
        <taxon>Bauhiniinae</taxon>
        <taxon>Bauhinia</taxon>
    </lineage>
</organism>
<evidence type="ECO:0000313" key="2">
    <source>
        <dbReference type="Proteomes" id="UP000828941"/>
    </source>
</evidence>
<protein>
    <submittedName>
        <fullName evidence="1">Uncharacterized protein</fullName>
    </submittedName>
</protein>
<keyword evidence="2" id="KW-1185">Reference proteome</keyword>
<accession>A0ACB9KNJ9</accession>
<comment type="caution">
    <text evidence="1">The sequence shown here is derived from an EMBL/GenBank/DDBJ whole genome shotgun (WGS) entry which is preliminary data.</text>
</comment>
<name>A0ACB9KNJ9_BAUVA</name>